<dbReference type="KEGG" id="spt:SPA2605"/>
<reference evidence="2" key="3">
    <citation type="submission" date="2018-07" db="EMBL/GenBank/DDBJ databases">
        <authorList>
            <consortium name="NCBI Pathogen Detection Project"/>
        </authorList>
    </citation>
    <scope>NUCLEOTIDE SEQUENCE</scope>
    <source>
        <strain evidence="2">ATCC 9150</strain>
    </source>
</reference>
<dbReference type="AlphaFoldDB" id="A0A0H2WRR6"/>
<protein>
    <submittedName>
        <fullName evidence="1">Phage protein</fullName>
    </submittedName>
    <submittedName>
        <fullName evidence="2">Tail fiber assembly protein</fullName>
    </submittedName>
</protein>
<reference evidence="1 3" key="1">
    <citation type="journal article" date="2004" name="Nat. Genet.">
        <title>Comparison of genome degradation in Paratyphi A and Typhi, human-restricted serovars of Salmonella enterica that cause typhoid.</title>
        <authorList>
            <person name="McClelland M."/>
            <person name="Sanderson K.E."/>
            <person name="Clifton S.W."/>
            <person name="Latreille P."/>
            <person name="Porwollik S."/>
            <person name="Sabo A."/>
            <person name="Meyer R."/>
            <person name="Bieri T."/>
            <person name="Ozersky P."/>
            <person name="McLellan M."/>
            <person name="Harkins C.R."/>
            <person name="Wang C."/>
            <person name="Nguyen C."/>
            <person name="Berghoff A."/>
            <person name="Elliott G."/>
            <person name="Kohlberg S."/>
            <person name="Strong C."/>
            <person name="Du F."/>
            <person name="Carter J."/>
            <person name="Kremizki C."/>
            <person name="Layman D."/>
            <person name="Leonard S."/>
            <person name="Sun H."/>
            <person name="Fulton L."/>
            <person name="Nash W."/>
            <person name="Miner T."/>
            <person name="Minx P."/>
            <person name="Delehaunty K."/>
            <person name="Fronick C."/>
            <person name="Magrini V."/>
            <person name="Nhan M."/>
            <person name="Warren W."/>
            <person name="Florea L."/>
            <person name="Spieth J."/>
            <person name="Wilson R.K."/>
        </authorList>
    </citation>
    <scope>NUCLEOTIDE SEQUENCE [LARGE SCALE GENOMIC DNA]</scope>
    <source>
        <strain evidence="1">ATCC 9150</strain>
        <strain evidence="3">ATCC 9150 / SARB42</strain>
    </source>
</reference>
<dbReference type="HOGENOM" id="CLU_094206_1_0_6"/>
<dbReference type="EMBL" id="CP000026">
    <property type="protein sequence ID" value="AAV78472.1"/>
    <property type="molecule type" value="Genomic_DNA"/>
</dbReference>
<dbReference type="InterPro" id="IPR003458">
    <property type="entry name" value="Phage_T4_Gp38_tail_assem"/>
</dbReference>
<dbReference type="RefSeq" id="WP_000421117.1">
    <property type="nucleotide sequence ID" value="NC_006511.1"/>
</dbReference>
<accession>A0A0H2WRR6</accession>
<dbReference type="Pfam" id="PF02413">
    <property type="entry name" value="Caudo_TAP"/>
    <property type="match status" value="1"/>
</dbReference>
<dbReference type="Proteomes" id="UP000008185">
    <property type="component" value="Chromosome"/>
</dbReference>
<reference evidence="2" key="2">
    <citation type="journal article" date="2018" name="Genome Biol.">
        <title>SKESA: strategic k-mer extension for scrupulous assemblies.</title>
        <authorList>
            <person name="Souvorov A."/>
            <person name="Agarwala R."/>
            <person name="Lipman D.J."/>
        </authorList>
    </citation>
    <scope>NUCLEOTIDE SEQUENCE</scope>
    <source>
        <strain evidence="2">ATCC 9150</strain>
    </source>
</reference>
<sequence length="175" mass="19986">MELKNVVIYSPEKKPVGDAFLYFCSEDGKDFYDSLDKFTKKYKLCIDPDTGIVRSVAEDVSRLYPAGFTVVETDVLPDGFDIYGGWRFINGKVKPVPVDYQAKAEETRKKLLNDADNRIRDWRTELTLGTISDENKAVLILWMNYINTLKSLDISNVTTEAKYKAIKWPEVPDVA</sequence>
<evidence type="ECO:0000313" key="3">
    <source>
        <dbReference type="Proteomes" id="UP000008185"/>
    </source>
</evidence>
<organism evidence="1 3">
    <name type="scientific">Salmonella paratyphi A (strain ATCC 9150 / SARB42)</name>
    <dbReference type="NCBI Taxonomy" id="295319"/>
    <lineage>
        <taxon>Bacteria</taxon>
        <taxon>Pseudomonadati</taxon>
        <taxon>Pseudomonadota</taxon>
        <taxon>Gammaproteobacteria</taxon>
        <taxon>Enterobacterales</taxon>
        <taxon>Enterobacteriaceae</taxon>
        <taxon>Salmonella</taxon>
    </lineage>
</organism>
<evidence type="ECO:0000313" key="1">
    <source>
        <dbReference type="EMBL" id="AAV78472.1"/>
    </source>
</evidence>
<dbReference type="EMBL" id="DAASTS010000001">
    <property type="protein sequence ID" value="HAE6984552.1"/>
    <property type="molecule type" value="Genomic_DNA"/>
</dbReference>
<gene>
    <name evidence="1" type="ordered locus">SPA2605</name>
    <name evidence="2" type="ORF">GNB70_000088</name>
</gene>
<evidence type="ECO:0000313" key="2">
    <source>
        <dbReference type="EMBL" id="HAE6984552.1"/>
    </source>
</evidence>
<name>A0A0H2WRR6_SALPA</name>
<proteinExistence type="predicted"/>